<accession>A0A1I0IAN0</accession>
<dbReference type="GO" id="GO:0016811">
    <property type="term" value="F:hydrolase activity, acting on carbon-nitrogen (but not peptide) bonds, in linear amides"/>
    <property type="evidence" value="ECO:0007669"/>
    <property type="project" value="TreeGrafter"/>
</dbReference>
<dbReference type="InterPro" id="IPR003785">
    <property type="entry name" value="Creatininase/forma_Hydrolase"/>
</dbReference>
<sequence length="270" mass="30366">MIRYYRDLTRKEMEAVDRERTVVMIPVGAIEQHGSQAPLGTDMMIAEAMPEYIRKEMELEDPDYPMLIFPVIPVGLSVEHLNFCGSVSFKPDTYYHLIYDIAESIAHHGFRKIAFLVCHGGNRPVLDVLSRQLRHDFGIYPFVLASGAFLHPEVQATISPENSWDFHGGEMETSMVMAIHPETVKLNLSETGYKRGGYAGQKAINFSSAAALNWMGEDLQTEDGRPIGIGGDPRGATAEKGEIIFRRSAKELIPALLSIRDWKMEPQQKR</sequence>
<dbReference type="PANTHER" id="PTHR35005:SF1">
    <property type="entry name" value="2-AMINO-5-FORMYLAMINO-6-RIBOSYLAMINOPYRIMIDIN-4(3H)-ONE 5'-MONOPHOSPHATE DEFORMYLASE"/>
    <property type="match status" value="1"/>
</dbReference>
<dbReference type="Gene3D" id="3.40.50.10310">
    <property type="entry name" value="Creatininase"/>
    <property type="match status" value="1"/>
</dbReference>
<keyword evidence="7" id="KW-1185">Reference proteome</keyword>
<dbReference type="PANTHER" id="PTHR35005">
    <property type="entry name" value="3-DEHYDRO-SCYLLO-INOSOSE HYDROLASE"/>
    <property type="match status" value="1"/>
</dbReference>
<dbReference type="SUPFAM" id="SSF102215">
    <property type="entry name" value="Creatininase"/>
    <property type="match status" value="1"/>
</dbReference>
<evidence type="ECO:0000256" key="3">
    <source>
        <dbReference type="ARBA" id="ARBA00022801"/>
    </source>
</evidence>
<proteinExistence type="inferred from homology"/>
<dbReference type="GO" id="GO:0009231">
    <property type="term" value="P:riboflavin biosynthetic process"/>
    <property type="evidence" value="ECO:0007669"/>
    <property type="project" value="TreeGrafter"/>
</dbReference>
<evidence type="ECO:0000256" key="5">
    <source>
        <dbReference type="ARBA" id="ARBA00024029"/>
    </source>
</evidence>
<keyword evidence="4" id="KW-0862">Zinc</keyword>
<evidence type="ECO:0000256" key="4">
    <source>
        <dbReference type="ARBA" id="ARBA00022833"/>
    </source>
</evidence>
<organism evidence="6 7">
    <name type="scientific">[Clostridium] aminophilum</name>
    <dbReference type="NCBI Taxonomy" id="1526"/>
    <lineage>
        <taxon>Bacteria</taxon>
        <taxon>Bacillati</taxon>
        <taxon>Bacillota</taxon>
        <taxon>Clostridia</taxon>
        <taxon>Lachnospirales</taxon>
        <taxon>Lachnospiraceae</taxon>
    </lineage>
</organism>
<evidence type="ECO:0000313" key="7">
    <source>
        <dbReference type="Proteomes" id="UP000199820"/>
    </source>
</evidence>
<evidence type="ECO:0000313" key="6">
    <source>
        <dbReference type="EMBL" id="SET93820.1"/>
    </source>
</evidence>
<dbReference type="Pfam" id="PF02633">
    <property type="entry name" value="Creatininase"/>
    <property type="match status" value="1"/>
</dbReference>
<keyword evidence="2" id="KW-0479">Metal-binding</keyword>
<protein>
    <submittedName>
        <fullName evidence="6">Creatinine amidohydrolase</fullName>
    </submittedName>
</protein>
<dbReference type="eggNOG" id="COG1402">
    <property type="taxonomic scope" value="Bacteria"/>
</dbReference>
<dbReference type="AlphaFoldDB" id="A0A1I0IAN0"/>
<dbReference type="EMBL" id="FOIL01000075">
    <property type="protein sequence ID" value="SET93820.1"/>
    <property type="molecule type" value="Genomic_DNA"/>
</dbReference>
<keyword evidence="3 6" id="KW-0378">Hydrolase</keyword>
<dbReference type="RefSeq" id="WP_074650582.1">
    <property type="nucleotide sequence ID" value="NZ_FOIL01000075.1"/>
</dbReference>
<gene>
    <name evidence="6" type="ORF">SAMN04487771_10751</name>
</gene>
<dbReference type="GO" id="GO:0046872">
    <property type="term" value="F:metal ion binding"/>
    <property type="evidence" value="ECO:0007669"/>
    <property type="project" value="UniProtKB-KW"/>
</dbReference>
<name>A0A1I0IAN0_9FIRM</name>
<comment type="cofactor">
    <cofactor evidence="1">
        <name>Zn(2+)</name>
        <dbReference type="ChEBI" id="CHEBI:29105"/>
    </cofactor>
</comment>
<dbReference type="InterPro" id="IPR024087">
    <property type="entry name" value="Creatininase-like_sf"/>
</dbReference>
<evidence type="ECO:0000256" key="2">
    <source>
        <dbReference type="ARBA" id="ARBA00022723"/>
    </source>
</evidence>
<dbReference type="OrthoDB" id="9801445at2"/>
<comment type="similarity">
    <text evidence="5">Belongs to the creatininase superfamily.</text>
</comment>
<dbReference type="STRING" id="1526.SAMN02910262_00966"/>
<evidence type="ECO:0000256" key="1">
    <source>
        <dbReference type="ARBA" id="ARBA00001947"/>
    </source>
</evidence>
<reference evidence="6 7" key="1">
    <citation type="submission" date="2016-10" db="EMBL/GenBank/DDBJ databases">
        <authorList>
            <person name="de Groot N.N."/>
        </authorList>
    </citation>
    <scope>NUCLEOTIDE SEQUENCE [LARGE SCALE GENOMIC DNA]</scope>
    <source>
        <strain evidence="6 7">KH1P1</strain>
    </source>
</reference>
<dbReference type="Proteomes" id="UP000199820">
    <property type="component" value="Unassembled WGS sequence"/>
</dbReference>